<reference evidence="5 6" key="1">
    <citation type="submission" date="2023-09" db="EMBL/GenBank/DDBJ databases">
        <title>Genomes of two closely related lineages of the louse Polyplax serrata with different host specificities.</title>
        <authorList>
            <person name="Martinu J."/>
            <person name="Tarabai H."/>
            <person name="Stefka J."/>
            <person name="Hypsa V."/>
        </authorList>
    </citation>
    <scope>NUCLEOTIDE SEQUENCE [LARGE SCALE GENOMIC DNA]</scope>
    <source>
        <strain evidence="5">98ZLc_SE</strain>
    </source>
</reference>
<proteinExistence type="inferred from homology"/>
<dbReference type="PANTHER" id="PTHR12669:SF12">
    <property type="entry name" value="EUKARYOTIC TRANSLATION INITIATION FACTOR 4E-BINDING PROTEIN"/>
    <property type="match status" value="1"/>
</dbReference>
<evidence type="ECO:0000256" key="1">
    <source>
        <dbReference type="ARBA" id="ARBA00005480"/>
    </source>
</evidence>
<protein>
    <submittedName>
        <fullName evidence="5">Uncharacterized protein</fullName>
    </submittedName>
</protein>
<feature type="region of interest" description="Disordered" evidence="4">
    <location>
        <begin position="66"/>
        <end position="131"/>
    </location>
</feature>
<dbReference type="PANTHER" id="PTHR12669">
    <property type="entry name" value="EUKARYOTIC TRANSLATION INITIATION FACTOR 4E-BINDING PROTEIN"/>
    <property type="match status" value="1"/>
</dbReference>
<dbReference type="InterPro" id="IPR008606">
    <property type="entry name" value="EIF4EBP"/>
</dbReference>
<comment type="caution">
    <text evidence="5">The sequence shown here is derived from an EMBL/GenBank/DDBJ whole genome shotgun (WGS) entry which is preliminary data.</text>
</comment>
<evidence type="ECO:0000313" key="6">
    <source>
        <dbReference type="Proteomes" id="UP001359485"/>
    </source>
</evidence>
<feature type="compositionally biased region" description="Basic and acidic residues" evidence="4">
    <location>
        <begin position="108"/>
        <end position="123"/>
    </location>
</feature>
<dbReference type="EMBL" id="JAWJWF010000045">
    <property type="protein sequence ID" value="KAK6628113.1"/>
    <property type="molecule type" value="Genomic_DNA"/>
</dbReference>
<keyword evidence="2" id="KW-0810">Translation regulation</keyword>
<comment type="similarity">
    <text evidence="1">Belongs to the eIF4E-binding protein family.</text>
</comment>
<evidence type="ECO:0000256" key="3">
    <source>
        <dbReference type="ARBA" id="ARBA00023193"/>
    </source>
</evidence>
<name>A0ABR1AWB8_POLSC</name>
<dbReference type="Pfam" id="PF05456">
    <property type="entry name" value="eIF_4EBP"/>
    <property type="match status" value="1"/>
</dbReference>
<evidence type="ECO:0000313" key="5">
    <source>
        <dbReference type="EMBL" id="KAK6628113.1"/>
    </source>
</evidence>
<sequence>MSASPVARQATNCQNIPSRRVVLNDASQLPHDYSTTPGGTLFSTTPGGTIVYERNFMLNLRNSPLARTPPKNFDTFPDTMVNGSPTGKTNRLNVVQQSPGKMEPSSEQSEKRTQRDSSERDDNQEQFEMDM</sequence>
<keyword evidence="6" id="KW-1185">Reference proteome</keyword>
<gene>
    <name evidence="5" type="ORF">RUM44_010595</name>
</gene>
<dbReference type="Proteomes" id="UP001359485">
    <property type="component" value="Unassembled WGS sequence"/>
</dbReference>
<feature type="compositionally biased region" description="Polar residues" evidence="4">
    <location>
        <begin position="81"/>
        <end position="99"/>
    </location>
</feature>
<organism evidence="5 6">
    <name type="scientific">Polyplax serrata</name>
    <name type="common">Common mouse louse</name>
    <dbReference type="NCBI Taxonomy" id="468196"/>
    <lineage>
        <taxon>Eukaryota</taxon>
        <taxon>Metazoa</taxon>
        <taxon>Ecdysozoa</taxon>
        <taxon>Arthropoda</taxon>
        <taxon>Hexapoda</taxon>
        <taxon>Insecta</taxon>
        <taxon>Pterygota</taxon>
        <taxon>Neoptera</taxon>
        <taxon>Paraneoptera</taxon>
        <taxon>Psocodea</taxon>
        <taxon>Troctomorpha</taxon>
        <taxon>Phthiraptera</taxon>
        <taxon>Anoplura</taxon>
        <taxon>Polyplacidae</taxon>
        <taxon>Polyplax</taxon>
    </lineage>
</organism>
<accession>A0ABR1AWB8</accession>
<evidence type="ECO:0000256" key="2">
    <source>
        <dbReference type="ARBA" id="ARBA00022845"/>
    </source>
</evidence>
<keyword evidence="3" id="KW-0652">Protein synthesis inhibitor</keyword>
<evidence type="ECO:0000256" key="4">
    <source>
        <dbReference type="SAM" id="MobiDB-lite"/>
    </source>
</evidence>